<dbReference type="InterPro" id="IPR058852">
    <property type="entry name" value="HTH_77"/>
</dbReference>
<dbReference type="InterPro" id="IPR001054">
    <property type="entry name" value="A/G_cyclase"/>
</dbReference>
<dbReference type="PANTHER" id="PTHR47691:SF3">
    <property type="entry name" value="HTH-TYPE TRANSCRIPTIONAL REGULATOR RV0890C-RELATED"/>
    <property type="match status" value="1"/>
</dbReference>
<feature type="domain" description="Guanylate cyclase" evidence="2">
    <location>
        <begin position="24"/>
        <end position="136"/>
    </location>
</feature>
<dbReference type="RefSeq" id="WP_369206677.1">
    <property type="nucleotide sequence ID" value="NZ_JBFNXQ010000034.1"/>
</dbReference>
<accession>A0ABV3XEY2</accession>
<dbReference type="Gene3D" id="3.30.70.1230">
    <property type="entry name" value="Nucleotide cyclase"/>
    <property type="match status" value="1"/>
</dbReference>
<dbReference type="Gene3D" id="3.40.50.300">
    <property type="entry name" value="P-loop containing nucleotide triphosphate hydrolases"/>
    <property type="match status" value="1"/>
</dbReference>
<evidence type="ECO:0000256" key="1">
    <source>
        <dbReference type="SAM" id="MobiDB-lite"/>
    </source>
</evidence>
<organism evidence="3 4">
    <name type="scientific">Geodermatophilus maliterrae</name>
    <dbReference type="NCBI Taxonomy" id="3162531"/>
    <lineage>
        <taxon>Bacteria</taxon>
        <taxon>Bacillati</taxon>
        <taxon>Actinomycetota</taxon>
        <taxon>Actinomycetes</taxon>
        <taxon>Geodermatophilales</taxon>
        <taxon>Geodermatophilaceae</taxon>
        <taxon>Geodermatophilus</taxon>
    </lineage>
</organism>
<dbReference type="InterPro" id="IPR002182">
    <property type="entry name" value="NB-ARC"/>
</dbReference>
<dbReference type="SMART" id="SM00044">
    <property type="entry name" value="CYCc"/>
    <property type="match status" value="1"/>
</dbReference>
<keyword evidence="4" id="KW-1185">Reference proteome</keyword>
<dbReference type="Pfam" id="PF25872">
    <property type="entry name" value="HTH_77"/>
    <property type="match status" value="1"/>
</dbReference>
<evidence type="ECO:0000259" key="2">
    <source>
        <dbReference type="PROSITE" id="PS50125"/>
    </source>
</evidence>
<dbReference type="PRINTS" id="PR00364">
    <property type="entry name" value="DISEASERSIST"/>
</dbReference>
<dbReference type="Proteomes" id="UP001560045">
    <property type="component" value="Unassembled WGS sequence"/>
</dbReference>
<sequence length="903" mass="95242">MADELTLVQPSRLEDVGLPTGTVTFVFTDIAGSTRILRKAGRNYADALADHHRLLRGAFSAHGGREVDTQGDAFFVAFPSAGQAVAAVAQAQQSLAAHRWPAGVCVRVRMGLHSGEATVAGESYVGLAVHRAARIAATASGGQVVLSEVTAALVGEQLPGGTSLRNLGEHRLKDFPRPAALYQLDVVGLPTRFPPLRTAAPRSRVPVPTGTLLGRDRDLSALASLLTAPEVRLITVTGPGGVGKTRLALEAAQAVTADFPGGAVFVPLSAVTDHRLVLPTLADALGARRERGIEISDAVRVALSDDRTLVVLDNAEQVVEAGGELAALLEAVPAVVALVTSRQVLRLRSERHYSVAPLAEMPAMALFAERAATVRPGFTLDAGNAATVAQICRRLDGLPLGIELAAARIRLLPPATLLARLCERLDVISGGPVDLPARQRTLRATMDWSLHLLSPHQEAVFTRLAVFSGGCTLAAAETVCGRSGEPAVLDALSALLDASLLVDSDETSGEPRLHMLETVRAFAVERLTASADRAETERRHTEWVLAMTSSGMTAGTRGFREALERLDRDRANIRAAVHRAIDAADVETVALLIRNAFPYLVLRDGVQEALVWLDQVLPRATEASAAGRARLLVLRAIVAGSFGDVAAVRPLMEESCRLLPKDHEDAYDRLGVAWAGLYAALADGSVDEASRRIEEAAAHGTALGQELPAHAAIALVFMALFRATLALLRGDLEGAEPHYRAAVELAGRLGDETLIGLVLGLRGLVQLARGDVVGGRRSITDAAAANRSGGTPWTMANCLEGLAGVALADGRPVEAARALAAAAAARRDVAMPSTPALRPLVDDLAARVREQLDAQSYEAACAEGRHLGLRQALDRALEELPVTDHHPDEPATDDTQTGSQRPG</sequence>
<feature type="compositionally biased region" description="Basic and acidic residues" evidence="1">
    <location>
        <begin position="878"/>
        <end position="889"/>
    </location>
</feature>
<protein>
    <submittedName>
        <fullName evidence="3">Adenylate/guanylate cyclase domain-containing protein</fullName>
    </submittedName>
</protein>
<proteinExistence type="predicted"/>
<dbReference type="InterPro" id="IPR011990">
    <property type="entry name" value="TPR-like_helical_dom_sf"/>
</dbReference>
<evidence type="ECO:0000313" key="4">
    <source>
        <dbReference type="Proteomes" id="UP001560045"/>
    </source>
</evidence>
<dbReference type="CDD" id="cd07302">
    <property type="entry name" value="CHD"/>
    <property type="match status" value="1"/>
</dbReference>
<evidence type="ECO:0000313" key="3">
    <source>
        <dbReference type="EMBL" id="MEX5719140.1"/>
    </source>
</evidence>
<dbReference type="SUPFAM" id="SSF55073">
    <property type="entry name" value="Nucleotide cyclase"/>
    <property type="match status" value="1"/>
</dbReference>
<feature type="compositionally biased region" description="Polar residues" evidence="1">
    <location>
        <begin position="893"/>
        <end position="903"/>
    </location>
</feature>
<dbReference type="PANTHER" id="PTHR47691">
    <property type="entry name" value="REGULATOR-RELATED"/>
    <property type="match status" value="1"/>
</dbReference>
<comment type="caution">
    <text evidence="3">The sequence shown here is derived from an EMBL/GenBank/DDBJ whole genome shotgun (WGS) entry which is preliminary data.</text>
</comment>
<dbReference type="InterPro" id="IPR027417">
    <property type="entry name" value="P-loop_NTPase"/>
</dbReference>
<feature type="region of interest" description="Disordered" evidence="1">
    <location>
        <begin position="878"/>
        <end position="903"/>
    </location>
</feature>
<dbReference type="InterPro" id="IPR029787">
    <property type="entry name" value="Nucleotide_cyclase"/>
</dbReference>
<dbReference type="PROSITE" id="PS50125">
    <property type="entry name" value="GUANYLATE_CYCLASE_2"/>
    <property type="match status" value="1"/>
</dbReference>
<dbReference type="Pfam" id="PF00931">
    <property type="entry name" value="NB-ARC"/>
    <property type="match status" value="1"/>
</dbReference>
<dbReference type="Gene3D" id="1.25.40.10">
    <property type="entry name" value="Tetratricopeptide repeat domain"/>
    <property type="match status" value="1"/>
</dbReference>
<gene>
    <name evidence="3" type="ORF">ABQ292_12295</name>
</gene>
<reference evidence="3 4" key="1">
    <citation type="submission" date="2024-06" db="EMBL/GenBank/DDBJ databases">
        <title>Draft genome sequence of Geodermatophilus badlandi, a novel member of the Geodermatophilaceae isolated from badland sedimentary rocks in the Red desert, Wyoming, USA.</title>
        <authorList>
            <person name="Ben Tekaya S."/>
            <person name="Nouioui I."/>
            <person name="Flores G.M."/>
            <person name="Shaal M.N."/>
            <person name="Bredoire F."/>
            <person name="Basile F."/>
            <person name="Van Diepen L."/>
            <person name="Ward N.L."/>
        </authorList>
    </citation>
    <scope>NUCLEOTIDE SEQUENCE [LARGE SCALE GENOMIC DNA]</scope>
    <source>
        <strain evidence="3 4">WL48A</strain>
    </source>
</reference>
<dbReference type="SUPFAM" id="SSF52540">
    <property type="entry name" value="P-loop containing nucleoside triphosphate hydrolases"/>
    <property type="match status" value="1"/>
</dbReference>
<dbReference type="SUPFAM" id="SSF48452">
    <property type="entry name" value="TPR-like"/>
    <property type="match status" value="1"/>
</dbReference>
<dbReference type="EMBL" id="JBFNXQ010000034">
    <property type="protein sequence ID" value="MEX5719140.1"/>
    <property type="molecule type" value="Genomic_DNA"/>
</dbReference>
<name>A0ABV3XEY2_9ACTN</name>
<dbReference type="Pfam" id="PF00211">
    <property type="entry name" value="Guanylate_cyc"/>
    <property type="match status" value="1"/>
</dbReference>